<gene>
    <name evidence="2" type="primary">cobN</name>
    <name evidence="2" type="ordered locus">P9303_14911</name>
</gene>
<dbReference type="CDD" id="cd10150">
    <property type="entry name" value="CobN_like"/>
    <property type="match status" value="1"/>
</dbReference>
<protein>
    <submittedName>
        <fullName evidence="2">Cobalamin biosynthetic protein CobN</fullName>
        <ecNumber evidence="2">6.6.1.2</ecNumber>
    </submittedName>
</protein>
<reference evidence="2 3" key="1">
    <citation type="journal article" date="2007" name="PLoS Genet.">
        <title>Patterns and implications of gene gain and loss in the evolution of Prochlorococcus.</title>
        <authorList>
            <person name="Kettler G.C."/>
            <person name="Martiny A.C."/>
            <person name="Huang K."/>
            <person name="Zucker J."/>
            <person name="Coleman M.L."/>
            <person name="Rodrigue S."/>
            <person name="Chen F."/>
            <person name="Lapidus A."/>
            <person name="Ferriera S."/>
            <person name="Johnson J."/>
            <person name="Steglich C."/>
            <person name="Church G.M."/>
            <person name="Richardson P."/>
            <person name="Chisholm S.W."/>
        </authorList>
    </citation>
    <scope>NUCLEOTIDE SEQUENCE [LARGE SCALE GENOMIC DNA]</scope>
    <source>
        <strain evidence="2 3">MIT 9303</strain>
    </source>
</reference>
<dbReference type="Proteomes" id="UP000002274">
    <property type="component" value="Chromosome"/>
</dbReference>
<evidence type="ECO:0000313" key="3">
    <source>
        <dbReference type="Proteomes" id="UP000002274"/>
    </source>
</evidence>
<dbReference type="EC" id="6.6.1.2" evidence="2"/>
<dbReference type="PANTHER" id="PTHR44119">
    <property type="entry name" value="MAGNESIUM-CHELATASE SUBUNIT CHLH, CHLOROPLASTIC"/>
    <property type="match status" value="1"/>
</dbReference>
<dbReference type="InterPro" id="IPR011953">
    <property type="entry name" value="Cobalto_CobN"/>
</dbReference>
<evidence type="ECO:0000259" key="1">
    <source>
        <dbReference type="Pfam" id="PF02514"/>
    </source>
</evidence>
<dbReference type="GO" id="GO:0009236">
    <property type="term" value="P:cobalamin biosynthetic process"/>
    <property type="evidence" value="ECO:0007669"/>
    <property type="project" value="InterPro"/>
</dbReference>
<dbReference type="RefSeq" id="WP_011826130.1">
    <property type="nucleotide sequence ID" value="NC_008820.1"/>
</dbReference>
<keyword evidence="2" id="KW-0436">Ligase</keyword>
<evidence type="ECO:0000313" key="2">
    <source>
        <dbReference type="EMBL" id="ABM78237.1"/>
    </source>
</evidence>
<dbReference type="GO" id="GO:0051116">
    <property type="term" value="F:cobaltochelatase activity"/>
    <property type="evidence" value="ECO:0007669"/>
    <property type="project" value="UniProtKB-EC"/>
</dbReference>
<dbReference type="InterPro" id="IPR003672">
    <property type="entry name" value="CobN/Mg_chltase"/>
</dbReference>
<dbReference type="HOGENOM" id="CLU_002017_1_0_3"/>
<name>A2C9S7_PROM3</name>
<feature type="domain" description="CobN/magnesium chelatase" evidence="1">
    <location>
        <begin position="144"/>
        <end position="1229"/>
    </location>
</feature>
<dbReference type="BioCyc" id="PMAR59922:G1G80-1290-MONOMER"/>
<sequence length="1259" mass="140102">MHRLASLPGEGPAEEVLLVEQPQAQILLLTSARTDISTLASVLEVPSQQAWKGRIRALPLAALSHPAQVDHYLSTTAAKAQLIVVRLLGGRGHWSYGLEQLGIWQQRASSRQLLILSGTTDLDVELHSLGSHPIPLADRLAQLMREGGVDNMVMFLGVIEQLLIGTPIDLDHIVLKAMVDPSRWDWRHEDGPKVGVVLYRALSQAGDLAFPKALNTQLRAQGLVPRALWVSSLRDPAVQQGVKHLLKQQNVAAVMTTTSFASVQFQEAGLGSDLWEALDVPVVQVLSSGRSRNEWINSSRGLDPLDLSLQVVLPELDGRITSRPGAFRSTVQANASLATAVQVMEPDDDGLAWAVTHVKAWIQLQQSQPKQRRISLVLANYPVRDGRLANGVGLDTPASTASILGWLQESGHDLGCNPIPADGQELMNYLLRSRTNDPESQNRQPLSYLSLSQYLKWWKTLPVEACEPIVKRWGLPEQAVDLEADGFAIHGILFGKVVVMIQPSRGYDSNEIADLHSPDLPPPHRYLAQYLWMREVHATNLLIHVGKHGSAEWLPGKGVGLSQSCYPNLALGAVPHAYPFIVNDPGEGSQAKRRGAAVIIDHLTPPLGRAGLHGDLLRLESLLDEYVEATQLGAKRVQKLEEELLNLLRLNNFPGLPEVFDNSESFRDLLITSFDQAEAYLCELKESQIRTGLHRFGQAPSDKCAVELLLAIARSPSSDQPGLTQAIAKHLELNCDPWCDEEGELLSSHDTKILISFGLDNARRTGDAVAWIEEQALMFLYVLLDKKPLEKRKGNDQLSLVKPLRDWLKFSKNDPLISRIEHDLWPRLITSPRKEHEALLKAVSGRRIASGPSGAPTRGRPEVLPTGRNFYSVDLRGLPTEAAWALGQRSAEQLLDLHLLDHGEPLTHLALSVWGTATMRNGGEDIAQLMALIGVRPVWDGPSRRMIDLEVIPLSLLGRPRVDVVLRISGLFRDAFPQLVSWVYQAQQLISNLEEDDKFNPLAATTRQHGPQGRIYGSAPGAYGAGLQALIDSGSWEDRSDLGEAYLSWSQWRYDGASNPSLDREGLERSLQDVQVVLHNQDNREHDLLDSDDYYQFHGGLATAVEVISGQRPELWFGDHSRRERPRLSRLEREIDKVVRSRLLNPRWIDGMKQHGYKGAFEMGASLDYLFAYDATTDRIPDWCYSALCEQWLEEKDIQNFLQENNPWVLRDMAERLLEAANRGMWKSASLDKIAILKQLVYTSEAQIESKPDDLLPVK</sequence>
<dbReference type="PANTHER" id="PTHR44119:SF4">
    <property type="entry name" value="AEROBIC COBALTOCHELATASE SUBUNIT COBN"/>
    <property type="match status" value="1"/>
</dbReference>
<dbReference type="STRING" id="59922.P9303_14911"/>
<dbReference type="AlphaFoldDB" id="A2C9S7"/>
<organism evidence="2 3">
    <name type="scientific">Prochlorococcus marinus (strain MIT 9303)</name>
    <dbReference type="NCBI Taxonomy" id="59922"/>
    <lineage>
        <taxon>Bacteria</taxon>
        <taxon>Bacillati</taxon>
        <taxon>Cyanobacteriota</taxon>
        <taxon>Cyanophyceae</taxon>
        <taxon>Synechococcales</taxon>
        <taxon>Prochlorococcaceae</taxon>
        <taxon>Prochlorococcus</taxon>
    </lineage>
</organism>
<dbReference type="NCBIfam" id="TIGR02257">
    <property type="entry name" value="cobalto_cobN"/>
    <property type="match status" value="1"/>
</dbReference>
<dbReference type="Pfam" id="PF02514">
    <property type="entry name" value="CobN-Mg_chel"/>
    <property type="match status" value="1"/>
</dbReference>
<dbReference type="EMBL" id="CP000554">
    <property type="protein sequence ID" value="ABM78237.1"/>
    <property type="molecule type" value="Genomic_DNA"/>
</dbReference>
<dbReference type="KEGG" id="pmf:P9303_14911"/>
<accession>A2C9S7</accession>
<proteinExistence type="predicted"/>